<reference evidence="2" key="2">
    <citation type="journal article" date="2015" name="Gigascience">
        <title>Reconstructing a comprehensive transcriptome assembly of a white-pupal translocated strain of the pest fruit fly Bactrocera cucurbitae.</title>
        <authorList>
            <person name="Sim S.B."/>
            <person name="Calla B."/>
            <person name="Hall B."/>
            <person name="DeRego T."/>
            <person name="Geib S.M."/>
        </authorList>
    </citation>
    <scope>NUCLEOTIDE SEQUENCE</scope>
</reference>
<feature type="region of interest" description="Disordered" evidence="1">
    <location>
        <begin position="223"/>
        <end position="246"/>
    </location>
</feature>
<feature type="compositionally biased region" description="Basic and acidic residues" evidence="1">
    <location>
        <begin position="223"/>
        <end position="242"/>
    </location>
</feature>
<reference evidence="2" key="1">
    <citation type="submission" date="2014-11" db="EMBL/GenBank/DDBJ databases">
        <authorList>
            <person name="Geib S."/>
        </authorList>
    </citation>
    <scope>NUCLEOTIDE SEQUENCE</scope>
</reference>
<dbReference type="GO" id="GO:0004386">
    <property type="term" value="F:helicase activity"/>
    <property type="evidence" value="ECO:0007669"/>
    <property type="project" value="UniProtKB-KW"/>
</dbReference>
<protein>
    <submittedName>
        <fullName evidence="2">Helicase domino</fullName>
    </submittedName>
</protein>
<keyword evidence="2" id="KW-0547">Nucleotide-binding</keyword>
<keyword evidence="2" id="KW-0067">ATP-binding</keyword>
<organism evidence="2">
    <name type="scientific">Zeugodacus cucurbitae</name>
    <name type="common">Melon fruit fly</name>
    <name type="synonym">Bactrocera cucurbitae</name>
    <dbReference type="NCBI Taxonomy" id="28588"/>
    <lineage>
        <taxon>Eukaryota</taxon>
        <taxon>Metazoa</taxon>
        <taxon>Ecdysozoa</taxon>
        <taxon>Arthropoda</taxon>
        <taxon>Hexapoda</taxon>
        <taxon>Insecta</taxon>
        <taxon>Pterygota</taxon>
        <taxon>Neoptera</taxon>
        <taxon>Endopterygota</taxon>
        <taxon>Diptera</taxon>
        <taxon>Brachycera</taxon>
        <taxon>Muscomorpha</taxon>
        <taxon>Tephritoidea</taxon>
        <taxon>Tephritidae</taxon>
        <taxon>Zeugodacus</taxon>
        <taxon>Zeugodacus</taxon>
    </lineage>
</organism>
<gene>
    <name evidence="2" type="primary">dom_2</name>
    <name evidence="2" type="ORF">g.44444</name>
</gene>
<keyword evidence="2" id="KW-0378">Hydrolase</keyword>
<sequence length="392" mass="45781">MWKTEPKYQYLDRKTSMIMRKIETFKNKMENLSLELTIKNYQLSYLQSLYNDIQKMKNKLDFNEEIEIIYDQIGDEFFQELCYFNRQSQQEEPKNTFRSNLDKEEFIIIPKFSSSTTTKLVKTKPIQKEKEELINIPNLKNKLNLSPNLSSEVERTKFVKTSDSEEEEFIIVPDLNLFSKTKKRPTKLVEDKKVEEEDFIILPKFSLSSANELVKKTKVQEEANKIEKEETPEHPTSEEKSTEVVGTSDGDIHKIKNETGDQEVESNILANEQITWHFSPPADPHFGEMWKAGVTDQTCKLSTLLKCGDTNYCTTTFEDITSINIQIYKMQSDINPKLDPIVKTIKEIAGDQLTTLQISKLEQRKLREGLEKISNNELKLILFNIYKIYTVH</sequence>
<proteinExistence type="predicted"/>
<dbReference type="EMBL" id="GBXI01002817">
    <property type="protein sequence ID" value="JAD11475.1"/>
    <property type="molecule type" value="Transcribed_RNA"/>
</dbReference>
<dbReference type="AlphaFoldDB" id="A0A0A1XKR5"/>
<keyword evidence="2" id="KW-0347">Helicase</keyword>
<evidence type="ECO:0000313" key="2">
    <source>
        <dbReference type="EMBL" id="JAD11475.1"/>
    </source>
</evidence>
<evidence type="ECO:0000256" key="1">
    <source>
        <dbReference type="SAM" id="MobiDB-lite"/>
    </source>
</evidence>
<accession>A0A0A1XKR5</accession>
<name>A0A0A1XKR5_ZEUCU</name>